<dbReference type="Proteomes" id="UP000432464">
    <property type="component" value="Unassembled WGS sequence"/>
</dbReference>
<dbReference type="AlphaFoldDB" id="A0A6I3L574"/>
<proteinExistence type="predicted"/>
<evidence type="ECO:0000313" key="2">
    <source>
        <dbReference type="EMBL" id="MTE14989.1"/>
    </source>
</evidence>
<feature type="compositionally biased region" description="Low complexity" evidence="1">
    <location>
        <begin position="463"/>
        <end position="478"/>
    </location>
</feature>
<reference evidence="2 3" key="1">
    <citation type="submission" date="2019-11" db="EMBL/GenBank/DDBJ databases">
        <title>Nocardia sp. nov. CT2-14 isolated from soil.</title>
        <authorList>
            <person name="Kanchanasin P."/>
            <person name="Tanasupawat S."/>
            <person name="Yuki M."/>
            <person name="Kudo T."/>
        </authorList>
    </citation>
    <scope>NUCLEOTIDE SEQUENCE [LARGE SCALE GENOMIC DNA]</scope>
    <source>
        <strain evidence="2 3">CT2-14</strain>
    </source>
</reference>
<evidence type="ECO:0000313" key="3">
    <source>
        <dbReference type="Proteomes" id="UP000432464"/>
    </source>
</evidence>
<feature type="compositionally biased region" description="Low complexity" evidence="1">
    <location>
        <begin position="416"/>
        <end position="431"/>
    </location>
</feature>
<dbReference type="RefSeq" id="WP_154789452.1">
    <property type="nucleotide sequence ID" value="NZ_WMBB01000009.1"/>
</dbReference>
<organism evidence="2 3">
    <name type="scientific">Nocardia aurantiaca</name>
    <dbReference type="NCBI Taxonomy" id="2675850"/>
    <lineage>
        <taxon>Bacteria</taxon>
        <taxon>Bacillati</taxon>
        <taxon>Actinomycetota</taxon>
        <taxon>Actinomycetes</taxon>
        <taxon>Mycobacteriales</taxon>
        <taxon>Nocardiaceae</taxon>
        <taxon>Nocardia</taxon>
    </lineage>
</organism>
<comment type="caution">
    <text evidence="2">The sequence shown here is derived from an EMBL/GenBank/DDBJ whole genome shotgun (WGS) entry which is preliminary data.</text>
</comment>
<protein>
    <submittedName>
        <fullName evidence="2">Uncharacterized protein</fullName>
    </submittedName>
</protein>
<keyword evidence="3" id="KW-1185">Reference proteome</keyword>
<name>A0A6I3L574_9NOCA</name>
<feature type="compositionally biased region" description="Polar residues" evidence="1">
    <location>
        <begin position="480"/>
        <end position="492"/>
    </location>
</feature>
<accession>A0A6I3L574</accession>
<feature type="compositionally biased region" description="Gly residues" evidence="1">
    <location>
        <begin position="398"/>
        <end position="415"/>
    </location>
</feature>
<feature type="region of interest" description="Disordered" evidence="1">
    <location>
        <begin position="376"/>
        <end position="434"/>
    </location>
</feature>
<dbReference type="EMBL" id="WMBB01000009">
    <property type="protein sequence ID" value="MTE14989.1"/>
    <property type="molecule type" value="Genomic_DNA"/>
</dbReference>
<evidence type="ECO:0000256" key="1">
    <source>
        <dbReference type="SAM" id="MobiDB-lite"/>
    </source>
</evidence>
<feature type="region of interest" description="Disordered" evidence="1">
    <location>
        <begin position="1"/>
        <end position="25"/>
    </location>
</feature>
<feature type="region of interest" description="Disordered" evidence="1">
    <location>
        <begin position="453"/>
        <end position="511"/>
    </location>
</feature>
<sequence length="511" mass="50264">MTPVDSGVIGAIHPAGPGTTARGVDSVTVRSSGPIPDLPLGTLPAEVPSFQPPAFALARKEFEQGGPPFTGRTPGGLTGGAPTDETVAGTLGSAVAPAFDGALSAAQEALDTARTVLGDAQAALNGVPDALNAAQAAFARTAANPASALPPLPADPVGDLMRGLALPAIPGLDALFEPFLELLQSFGTGALGQLNPAILLSTGSEFIESAVQVGGGALKTVEFLWRGKASQSARESGRQAENHGQDTTQRGFDLSAITTRAAAVVRRGNIQLTAIAQAFAAEATALAPVILTPIGQTTLIASATRHLGEAVTVVNATHGELSVYTARVQGIIGQLLGQGGGPDPAEVAQFLAQNVGESILEQAKSLLDSGLQTATAMRPQPGKADPNVGGLPDTANAGVGGGGGGIGGGAGGLGSGRPSAPGGPGSSIPGGTVVNPADPFGAGMANVSGMSGPAGSSFMGSPATAGAGQGRAARQGRTVQPHQSTSAESELTGNLGMFAPGVIGRTEEAER</sequence>
<gene>
    <name evidence="2" type="ORF">GLP40_19710</name>
</gene>